<dbReference type="Proteomes" id="UP000614601">
    <property type="component" value="Unassembled WGS sequence"/>
</dbReference>
<name>A0A811K1M7_9BILA</name>
<feature type="chain" id="PRO_5035594586" description="SXP/RAL-2 family protein Ani s 5-like cation-binding domain-containing protein" evidence="1">
    <location>
        <begin position="17"/>
        <end position="228"/>
    </location>
</feature>
<dbReference type="AlphaFoldDB" id="A0A811K1M7"/>
<gene>
    <name evidence="2" type="ORF">BOKJ2_LOCUS2869</name>
</gene>
<reference evidence="2" key="1">
    <citation type="submission" date="2020-09" db="EMBL/GenBank/DDBJ databases">
        <authorList>
            <person name="Kikuchi T."/>
        </authorList>
    </citation>
    <scope>NUCLEOTIDE SEQUENCE</scope>
    <source>
        <strain evidence="2">SH1</strain>
    </source>
</reference>
<dbReference type="Proteomes" id="UP000783686">
    <property type="component" value="Unassembled WGS sequence"/>
</dbReference>
<accession>A0A811K1M7</accession>
<evidence type="ECO:0008006" key="4">
    <source>
        <dbReference type="Google" id="ProtNLM"/>
    </source>
</evidence>
<protein>
    <recommendedName>
        <fullName evidence="4">SXP/RAL-2 family protein Ani s 5-like cation-binding domain-containing protein</fullName>
    </recommendedName>
</protein>
<comment type="caution">
    <text evidence="2">The sequence shown here is derived from an EMBL/GenBank/DDBJ whole genome shotgun (WGS) entry which is preliminary data.</text>
</comment>
<dbReference type="EMBL" id="CAJFDH010000002">
    <property type="protein sequence ID" value="CAD5209801.1"/>
    <property type="molecule type" value="Genomic_DNA"/>
</dbReference>
<evidence type="ECO:0000313" key="3">
    <source>
        <dbReference type="Proteomes" id="UP000614601"/>
    </source>
</evidence>
<organism evidence="2 3">
    <name type="scientific">Bursaphelenchus okinawaensis</name>
    <dbReference type="NCBI Taxonomy" id="465554"/>
    <lineage>
        <taxon>Eukaryota</taxon>
        <taxon>Metazoa</taxon>
        <taxon>Ecdysozoa</taxon>
        <taxon>Nematoda</taxon>
        <taxon>Chromadorea</taxon>
        <taxon>Rhabditida</taxon>
        <taxon>Tylenchina</taxon>
        <taxon>Tylenchomorpha</taxon>
        <taxon>Aphelenchoidea</taxon>
        <taxon>Aphelenchoididae</taxon>
        <taxon>Bursaphelenchus</taxon>
    </lineage>
</organism>
<dbReference type="Gene3D" id="1.20.120.1100">
    <property type="match status" value="1"/>
</dbReference>
<dbReference type="EMBL" id="CAJFCW020000002">
    <property type="protein sequence ID" value="CAG9090090.1"/>
    <property type="molecule type" value="Genomic_DNA"/>
</dbReference>
<proteinExistence type="predicted"/>
<sequence length="228" mass="24205">MKFLVVLLVLLVPIHAEDKTQTTIDSLKELLPVEIAEKVGKLSGEDIRAAKKIFQKIPKKEDLVKTLSEESPALKDLIEAVVKKLQEKQEAISNALTPETKKFLVKARTVVEKTFEKLSELYKEEGEKVKDDIRENFPKLMLLLEHPQVQADVMALCGRGGYGGYGGYGYGAPPPYAAYGAGGGYGGGFGGAPGYGAYGAPPAAPYGGLYAQPPLGAGLGAGLLGLLG</sequence>
<evidence type="ECO:0000313" key="2">
    <source>
        <dbReference type="EMBL" id="CAD5209801.1"/>
    </source>
</evidence>
<keyword evidence="1" id="KW-0732">Signal</keyword>
<evidence type="ECO:0000256" key="1">
    <source>
        <dbReference type="SAM" id="SignalP"/>
    </source>
</evidence>
<dbReference type="OrthoDB" id="5869338at2759"/>
<feature type="signal peptide" evidence="1">
    <location>
        <begin position="1"/>
        <end position="16"/>
    </location>
</feature>
<keyword evidence="3" id="KW-1185">Reference proteome</keyword>